<dbReference type="AlphaFoldDB" id="A0AA47N9E0"/>
<keyword evidence="1" id="KW-0479">Metal-binding</keyword>
<feature type="domain" description="CCHC-type" evidence="3">
    <location>
        <begin position="194"/>
        <end position="209"/>
    </location>
</feature>
<keyword evidence="1" id="KW-0863">Zinc-finger</keyword>
<dbReference type="InterPro" id="IPR001878">
    <property type="entry name" value="Znf_CCHC"/>
</dbReference>
<dbReference type="GO" id="GO:0003676">
    <property type="term" value="F:nucleic acid binding"/>
    <property type="evidence" value="ECO:0007669"/>
    <property type="project" value="InterPro"/>
</dbReference>
<dbReference type="Pfam" id="PF00098">
    <property type="entry name" value="zf-CCHC"/>
    <property type="match status" value="1"/>
</dbReference>
<keyword evidence="1" id="KW-0862">Zinc</keyword>
<feature type="compositionally biased region" description="Basic and acidic residues" evidence="2">
    <location>
        <begin position="157"/>
        <end position="172"/>
    </location>
</feature>
<feature type="region of interest" description="Disordered" evidence="2">
    <location>
        <begin position="132"/>
        <end position="185"/>
    </location>
</feature>
<comment type="caution">
    <text evidence="4">The sequence shown here is derived from an EMBL/GenBank/DDBJ whole genome shotgun (WGS) entry which is preliminary data.</text>
</comment>
<dbReference type="PANTHER" id="PTHR15503:SF36">
    <property type="entry name" value="RETROTRANSPOSON GAG-LIKE PROTEIN 5"/>
    <property type="match status" value="1"/>
</dbReference>
<proteinExistence type="predicted"/>
<sequence>MPQAFPTDRSKIAFMISHLTDRAKAWASAEWGRGSSICNSLTDFQAALTKTFDPELSSLKQGSGSVCDFAIRFRTLAAESGWNDTALYDVFLKGLAAPLQDLLVPLDLPSDVDSLIALAIRTDNRLVQFRRQRGGRPAAPEGPACSTTPSGSANHRSPTEPHPHPRTDREVEPMQLGRARLTPEERRKRQLEGRCFYCGEIGHLVISCPAKGVSRESCRGFKARTTHSHKGYLNSSHCHRSGGAH</sequence>
<evidence type="ECO:0000256" key="2">
    <source>
        <dbReference type="SAM" id="MobiDB-lite"/>
    </source>
</evidence>
<dbReference type="InterPro" id="IPR032567">
    <property type="entry name" value="RTL1-rel"/>
</dbReference>
<gene>
    <name evidence="4" type="primary">PEG10_8</name>
    <name evidence="4" type="ORF">N1851_003821</name>
</gene>
<dbReference type="Gene3D" id="4.10.60.10">
    <property type="entry name" value="Zinc finger, CCHC-type"/>
    <property type="match status" value="1"/>
</dbReference>
<dbReference type="GO" id="GO:0008270">
    <property type="term" value="F:zinc ion binding"/>
    <property type="evidence" value="ECO:0007669"/>
    <property type="project" value="UniProtKB-KW"/>
</dbReference>
<dbReference type="Pfam" id="PF03732">
    <property type="entry name" value="Retrotrans_gag"/>
    <property type="match status" value="1"/>
</dbReference>
<dbReference type="SMART" id="SM00343">
    <property type="entry name" value="ZnF_C2HC"/>
    <property type="match status" value="1"/>
</dbReference>
<feature type="compositionally biased region" description="Polar residues" evidence="2">
    <location>
        <begin position="145"/>
        <end position="156"/>
    </location>
</feature>
<protein>
    <submittedName>
        <fullName evidence="4">Retrotransposon-derived protein PEG10</fullName>
    </submittedName>
</protein>
<reference evidence="4" key="1">
    <citation type="journal article" date="2023" name="Front. Mar. Sci.">
        <title>A new Merluccius polli reference genome to investigate the effects of global change in West African waters.</title>
        <authorList>
            <person name="Mateo J.L."/>
            <person name="Blanco-Fernandez C."/>
            <person name="Garcia-Vazquez E."/>
            <person name="Machado-Schiaffino G."/>
        </authorList>
    </citation>
    <scope>NUCLEOTIDE SEQUENCE</scope>
    <source>
        <strain evidence="4">C29</strain>
        <tissue evidence="4">Fin</tissue>
    </source>
</reference>
<organism evidence="4 5">
    <name type="scientific">Merluccius polli</name>
    <name type="common">Benguela hake</name>
    <name type="synonym">Merluccius cadenati</name>
    <dbReference type="NCBI Taxonomy" id="89951"/>
    <lineage>
        <taxon>Eukaryota</taxon>
        <taxon>Metazoa</taxon>
        <taxon>Chordata</taxon>
        <taxon>Craniata</taxon>
        <taxon>Vertebrata</taxon>
        <taxon>Euteleostomi</taxon>
        <taxon>Actinopterygii</taxon>
        <taxon>Neopterygii</taxon>
        <taxon>Teleostei</taxon>
        <taxon>Neoteleostei</taxon>
        <taxon>Acanthomorphata</taxon>
        <taxon>Zeiogadaria</taxon>
        <taxon>Gadariae</taxon>
        <taxon>Gadiformes</taxon>
        <taxon>Gadoidei</taxon>
        <taxon>Merlucciidae</taxon>
        <taxon>Merluccius</taxon>
    </lineage>
</organism>
<dbReference type="Proteomes" id="UP001174136">
    <property type="component" value="Unassembled WGS sequence"/>
</dbReference>
<evidence type="ECO:0000259" key="3">
    <source>
        <dbReference type="PROSITE" id="PS50158"/>
    </source>
</evidence>
<evidence type="ECO:0000313" key="4">
    <source>
        <dbReference type="EMBL" id="KAK0154104.1"/>
    </source>
</evidence>
<dbReference type="EMBL" id="JAOPHQ010000584">
    <property type="protein sequence ID" value="KAK0154104.1"/>
    <property type="molecule type" value="Genomic_DNA"/>
</dbReference>
<evidence type="ECO:0000256" key="1">
    <source>
        <dbReference type="PROSITE-ProRule" id="PRU00047"/>
    </source>
</evidence>
<accession>A0AA47N9E0</accession>
<evidence type="ECO:0000313" key="5">
    <source>
        <dbReference type="Proteomes" id="UP001174136"/>
    </source>
</evidence>
<keyword evidence="5" id="KW-1185">Reference proteome</keyword>
<name>A0AA47N9E0_MERPO</name>
<dbReference type="PROSITE" id="PS50158">
    <property type="entry name" value="ZF_CCHC"/>
    <property type="match status" value="1"/>
</dbReference>
<dbReference type="InterPro" id="IPR005162">
    <property type="entry name" value="Retrotrans_gag_dom"/>
</dbReference>
<dbReference type="InterPro" id="IPR036875">
    <property type="entry name" value="Znf_CCHC_sf"/>
</dbReference>
<dbReference type="PANTHER" id="PTHR15503">
    <property type="entry name" value="LDOC1 RELATED"/>
    <property type="match status" value="1"/>
</dbReference>
<dbReference type="SUPFAM" id="SSF57756">
    <property type="entry name" value="Retrovirus zinc finger-like domains"/>
    <property type="match status" value="1"/>
</dbReference>